<organism evidence="2 3">
    <name type="scientific">Limosilactobacillus gastricus DSM 16045</name>
    <dbReference type="NCBI Taxonomy" id="1423749"/>
    <lineage>
        <taxon>Bacteria</taxon>
        <taxon>Bacillati</taxon>
        <taxon>Bacillota</taxon>
        <taxon>Bacilli</taxon>
        <taxon>Lactobacillales</taxon>
        <taxon>Lactobacillaceae</taxon>
        <taxon>Limosilactobacillus</taxon>
    </lineage>
</organism>
<accession>A0A0R1V5S9</accession>
<dbReference type="Proteomes" id="UP000051739">
    <property type="component" value="Unassembled WGS sequence"/>
</dbReference>
<sequence>MEFKLVNLKQVKDYQDWLYQLGHLMTKEPDLQNELIQQLVGREQVGSTIIDPGIIMPHIINENLFDHVVIVSHLQTPLKLADQNVTTAVILLMRTIDTQIDSFMKALISDDHLQQLKEPTIQLVQIKAMFRQE</sequence>
<reference evidence="2 3" key="1">
    <citation type="journal article" date="2015" name="Genome Announc.">
        <title>Expanding the biotechnology potential of lactobacilli through comparative genomics of 213 strains and associated genera.</title>
        <authorList>
            <person name="Sun Z."/>
            <person name="Harris H.M."/>
            <person name="McCann A."/>
            <person name="Guo C."/>
            <person name="Argimon S."/>
            <person name="Zhang W."/>
            <person name="Yang X."/>
            <person name="Jeffery I.B."/>
            <person name="Cooney J.C."/>
            <person name="Kagawa T.F."/>
            <person name="Liu W."/>
            <person name="Song Y."/>
            <person name="Salvetti E."/>
            <person name="Wrobel A."/>
            <person name="Rasinkangas P."/>
            <person name="Parkhill J."/>
            <person name="Rea M.C."/>
            <person name="O'Sullivan O."/>
            <person name="Ritari J."/>
            <person name="Douillard F.P."/>
            <person name="Paul Ross R."/>
            <person name="Yang R."/>
            <person name="Briner A.E."/>
            <person name="Felis G.E."/>
            <person name="de Vos W.M."/>
            <person name="Barrangou R."/>
            <person name="Klaenhammer T.R."/>
            <person name="Caufield P.W."/>
            <person name="Cui Y."/>
            <person name="Zhang H."/>
            <person name="O'Toole P.W."/>
        </authorList>
    </citation>
    <scope>NUCLEOTIDE SEQUENCE [LARGE SCALE GENOMIC DNA]</scope>
    <source>
        <strain evidence="2 3">DSM 16045</strain>
    </source>
</reference>
<feature type="domain" description="PTS EIIA type-2" evidence="1">
    <location>
        <begin position="1"/>
        <end position="133"/>
    </location>
</feature>
<evidence type="ECO:0000259" key="1">
    <source>
        <dbReference type="PROSITE" id="PS51094"/>
    </source>
</evidence>
<dbReference type="SUPFAM" id="SSF55804">
    <property type="entry name" value="Phoshotransferase/anion transport protein"/>
    <property type="match status" value="1"/>
</dbReference>
<dbReference type="InterPro" id="IPR016152">
    <property type="entry name" value="PTrfase/Anion_transptr"/>
</dbReference>
<dbReference type="AlphaFoldDB" id="A0A0R1V5S9"/>
<evidence type="ECO:0000313" key="2">
    <source>
        <dbReference type="EMBL" id="KRM00871.1"/>
    </source>
</evidence>
<proteinExistence type="predicted"/>
<comment type="caution">
    <text evidence="2">The sequence shown here is derived from an EMBL/GenBank/DDBJ whole genome shotgun (WGS) entry which is preliminary data.</text>
</comment>
<name>A0A0R1V5S9_9LACO</name>
<protein>
    <recommendedName>
        <fullName evidence="1">PTS EIIA type-2 domain-containing protein</fullName>
    </recommendedName>
</protein>
<dbReference type="PROSITE" id="PS51094">
    <property type="entry name" value="PTS_EIIA_TYPE_2"/>
    <property type="match status" value="1"/>
</dbReference>
<gene>
    <name evidence="2" type="ORF">FC60_GL000937</name>
</gene>
<dbReference type="InterPro" id="IPR002178">
    <property type="entry name" value="PTS_EIIA_type-2_dom"/>
</dbReference>
<evidence type="ECO:0000313" key="3">
    <source>
        <dbReference type="Proteomes" id="UP000051739"/>
    </source>
</evidence>
<dbReference type="RefSeq" id="WP_056937838.1">
    <property type="nucleotide sequence ID" value="NZ_AZFN01000023.1"/>
</dbReference>
<keyword evidence="3" id="KW-1185">Reference proteome</keyword>
<dbReference type="EMBL" id="AZFN01000023">
    <property type="protein sequence ID" value="KRM00871.1"/>
    <property type="molecule type" value="Genomic_DNA"/>
</dbReference>
<dbReference type="Gene3D" id="3.40.930.10">
    <property type="entry name" value="Mannitol-specific EII, Chain A"/>
    <property type="match status" value="1"/>
</dbReference>
<dbReference type="Pfam" id="PF00359">
    <property type="entry name" value="PTS_EIIA_2"/>
    <property type="match status" value="1"/>
</dbReference>
<dbReference type="PATRIC" id="fig|1423749.3.peg.946"/>